<organism evidence="1 2">
    <name type="scientific">Vermiconidia calcicola</name>
    <dbReference type="NCBI Taxonomy" id="1690605"/>
    <lineage>
        <taxon>Eukaryota</taxon>
        <taxon>Fungi</taxon>
        <taxon>Dikarya</taxon>
        <taxon>Ascomycota</taxon>
        <taxon>Pezizomycotina</taxon>
        <taxon>Dothideomycetes</taxon>
        <taxon>Dothideomycetidae</taxon>
        <taxon>Mycosphaerellales</taxon>
        <taxon>Extremaceae</taxon>
        <taxon>Vermiconidia</taxon>
    </lineage>
</organism>
<reference evidence="1" key="1">
    <citation type="submission" date="2023-07" db="EMBL/GenBank/DDBJ databases">
        <title>Black Yeasts Isolated from many extreme environments.</title>
        <authorList>
            <person name="Coleine C."/>
            <person name="Stajich J.E."/>
            <person name="Selbmann L."/>
        </authorList>
    </citation>
    <scope>NUCLEOTIDE SEQUENCE</scope>
    <source>
        <strain evidence="1">CCFEE 5714</strain>
    </source>
</reference>
<comment type="caution">
    <text evidence="1">The sequence shown here is derived from an EMBL/GenBank/DDBJ whole genome shotgun (WGS) entry which is preliminary data.</text>
</comment>
<proteinExistence type="predicted"/>
<gene>
    <name evidence="1" type="ORF">LTR37_011886</name>
</gene>
<keyword evidence="2" id="KW-1185">Reference proteome</keyword>
<sequence length="349" mass="38155">MSSTPSKPAFPPRGNANGFVTFFRKIYNPLGFKHGYNFPLFVILVGALLGFSLSRFMLLDVGGTFLKGTLPSEVYYYIQSRGRIGITMHLGTIMPAAFLACFQFVPVIRHKVILFHRINGYIIILLLFVSNAGVFMIARHAAGGHPHTQTIIGILGTATTISVGLAYYNIKRLRIDRHRAWMLRTWVWAGSIITLRLVLLPAMTIVNKMEFYEAQRCDKIFFGYDSVGVSAAHNPTALLYPGCGSDPASSKAHVAVPAGSAGPENVSVGYNLTFGLAAFIALVIHVVGVEVYLHLTPGETERLKVVSRERRVKVGMGGTDAERAGEDDFGKYSSIAAESMPLGEVNGRR</sequence>
<dbReference type="Proteomes" id="UP001281147">
    <property type="component" value="Unassembled WGS sequence"/>
</dbReference>
<accession>A0ACC3N2B6</accession>
<evidence type="ECO:0000313" key="1">
    <source>
        <dbReference type="EMBL" id="KAK3707709.1"/>
    </source>
</evidence>
<protein>
    <submittedName>
        <fullName evidence="1">Uncharacterized protein</fullName>
    </submittedName>
</protein>
<evidence type="ECO:0000313" key="2">
    <source>
        <dbReference type="Proteomes" id="UP001281147"/>
    </source>
</evidence>
<name>A0ACC3N2B6_9PEZI</name>
<dbReference type="EMBL" id="JAUTXU010000107">
    <property type="protein sequence ID" value="KAK3707709.1"/>
    <property type="molecule type" value="Genomic_DNA"/>
</dbReference>